<organism evidence="2 3">
    <name type="scientific">Branchiostoma lanceolatum</name>
    <name type="common">Common lancelet</name>
    <name type="synonym">Amphioxus lanceolatum</name>
    <dbReference type="NCBI Taxonomy" id="7740"/>
    <lineage>
        <taxon>Eukaryota</taxon>
        <taxon>Metazoa</taxon>
        <taxon>Chordata</taxon>
        <taxon>Cephalochordata</taxon>
        <taxon>Leptocardii</taxon>
        <taxon>Amphioxiformes</taxon>
        <taxon>Branchiostomatidae</taxon>
        <taxon>Branchiostoma</taxon>
    </lineage>
</organism>
<feature type="region of interest" description="Disordered" evidence="1">
    <location>
        <begin position="79"/>
        <end position="100"/>
    </location>
</feature>
<protein>
    <submittedName>
        <fullName evidence="2">Hypp2141 protein</fullName>
    </submittedName>
</protein>
<evidence type="ECO:0000313" key="2">
    <source>
        <dbReference type="EMBL" id="CAH1259063.1"/>
    </source>
</evidence>
<evidence type="ECO:0000256" key="1">
    <source>
        <dbReference type="SAM" id="MobiDB-lite"/>
    </source>
</evidence>
<dbReference type="PANTHER" id="PTHR46963">
    <property type="entry name" value="SIMILAR TO RIKEN CDNA E130308A19"/>
    <property type="match status" value="1"/>
</dbReference>
<sequence>MAPSKMTRTIVFLDYDNVSCSDNIEKEKNINTKRNTEADINQFLLFLQACGEERRPENISAEDLDEMLDIEVTTESQGRSKLEFSERATKTRPGVTSDSRPFRPRAYVCPESPLCPVSLYREYRNSPANDADEPYIALLYLGINRARKPAAQVWYIIAPMGKNGIQGGTFNTGGLFSNAQALQEINIQ</sequence>
<feature type="compositionally biased region" description="Basic and acidic residues" evidence="1">
    <location>
        <begin position="79"/>
        <end position="89"/>
    </location>
</feature>
<dbReference type="InterPro" id="IPR042838">
    <property type="entry name" value="KIAA1958"/>
</dbReference>
<accession>A0A8J9ZQI5</accession>
<dbReference type="PANTHER" id="PTHR46963:SF2">
    <property type="match status" value="1"/>
</dbReference>
<reference evidence="2" key="1">
    <citation type="submission" date="2022-01" db="EMBL/GenBank/DDBJ databases">
        <authorList>
            <person name="Braso-Vives M."/>
        </authorList>
    </citation>
    <scope>NUCLEOTIDE SEQUENCE</scope>
</reference>
<dbReference type="OrthoDB" id="10002548at2759"/>
<dbReference type="EMBL" id="OV696688">
    <property type="protein sequence ID" value="CAH1259063.1"/>
    <property type="molecule type" value="Genomic_DNA"/>
</dbReference>
<gene>
    <name evidence="2" type="primary">Hypp2141</name>
    <name evidence="2" type="ORF">BLAG_LOCUS16451</name>
</gene>
<keyword evidence="3" id="KW-1185">Reference proteome</keyword>
<proteinExistence type="predicted"/>
<evidence type="ECO:0000313" key="3">
    <source>
        <dbReference type="Proteomes" id="UP000838412"/>
    </source>
</evidence>
<dbReference type="AlphaFoldDB" id="A0A8J9ZQI5"/>
<dbReference type="Proteomes" id="UP000838412">
    <property type="component" value="Chromosome 3"/>
</dbReference>
<name>A0A8J9ZQI5_BRALA</name>